<dbReference type="GO" id="GO:0000917">
    <property type="term" value="P:division septum assembly"/>
    <property type="evidence" value="ECO:0007669"/>
    <property type="project" value="TreeGrafter"/>
</dbReference>
<evidence type="ECO:0000256" key="2">
    <source>
        <dbReference type="ARBA" id="ARBA00022519"/>
    </source>
</evidence>
<keyword evidence="3 8" id="KW-0132">Cell division</keyword>
<keyword evidence="2 9" id="KW-0997">Cell inner membrane</keyword>
<comment type="function">
    <text evidence="8">Essential cell division protein that stabilizes the FtsZ protofilaments by cross-linking them and that serves as a cytoplasmic membrane anchor for the Z ring. Also required for the recruitment to the septal ring of downstream cell division proteins.</text>
</comment>
<feature type="domain" description="ZipA C-terminal FtsZ-binding" evidence="11">
    <location>
        <begin position="191"/>
        <end position="323"/>
    </location>
</feature>
<protein>
    <recommendedName>
        <fullName evidence="8">Cell division protein ZipA</fullName>
    </recommendedName>
</protein>
<keyword evidence="5" id="KW-1133">Transmembrane helix</keyword>
<evidence type="ECO:0000259" key="11">
    <source>
        <dbReference type="SMART" id="SM00771"/>
    </source>
</evidence>
<feature type="compositionally biased region" description="Polar residues" evidence="10">
    <location>
        <begin position="44"/>
        <end position="60"/>
    </location>
</feature>
<comment type="similarity">
    <text evidence="8">Belongs to the ZipA family.</text>
</comment>
<comment type="subcellular location">
    <subcellularLocation>
        <location evidence="9">Cell inner membrane</location>
        <topology evidence="9">Single-pass type I membrane protein</topology>
    </subcellularLocation>
</comment>
<dbReference type="InterPro" id="IPR036765">
    <property type="entry name" value="ZipA_FtsZ-bd_C_sf"/>
</dbReference>
<evidence type="ECO:0000256" key="8">
    <source>
        <dbReference type="RuleBase" id="RU003612"/>
    </source>
</evidence>
<evidence type="ECO:0000313" key="12">
    <source>
        <dbReference type="EMBL" id="STY95587.1"/>
    </source>
</evidence>
<evidence type="ECO:0000256" key="6">
    <source>
        <dbReference type="ARBA" id="ARBA00023136"/>
    </source>
</evidence>
<gene>
    <name evidence="12" type="ORF">NCTC11091_01383</name>
</gene>
<dbReference type="GO" id="GO:0005886">
    <property type="term" value="C:plasma membrane"/>
    <property type="evidence" value="ECO:0007669"/>
    <property type="project" value="UniProtKB-SubCell"/>
</dbReference>
<dbReference type="InterPro" id="IPR011919">
    <property type="entry name" value="Cell_div_ZipA"/>
</dbReference>
<keyword evidence="4 9" id="KW-0812">Transmembrane</keyword>
<reference evidence="12 13" key="1">
    <citation type="submission" date="2018-06" db="EMBL/GenBank/DDBJ databases">
        <authorList>
            <consortium name="Pathogen Informatics"/>
            <person name="Doyle S."/>
        </authorList>
    </citation>
    <scope>NUCLEOTIDE SEQUENCE [LARGE SCALE GENOMIC DNA]</scope>
    <source>
        <strain evidence="12 13">NCTC11091</strain>
    </source>
</reference>
<keyword evidence="6 9" id="KW-0472">Membrane</keyword>
<organism evidence="12 13">
    <name type="scientific">Faucicola atlantae</name>
    <dbReference type="NCBI Taxonomy" id="34059"/>
    <lineage>
        <taxon>Bacteria</taxon>
        <taxon>Pseudomonadati</taxon>
        <taxon>Pseudomonadota</taxon>
        <taxon>Gammaproteobacteria</taxon>
        <taxon>Moraxellales</taxon>
        <taxon>Moraxellaceae</taxon>
        <taxon>Faucicola</taxon>
    </lineage>
</organism>
<sequence>MPMTVTQMILLVLAIIAIVWGIVTLVGALKKKKHPENKPVRTKMLSSTPVDSAVNQQTGKNGLPIVPRHERVPVEHESTFKAEITPDNPDGSVELSAANTDFEYPQSSTQTHSDQAPSGSSHLAFTSATVEPDNEPDAFSLLADATEHIRPPVTTYDESQLREQFTDNSPVVDGHIQSQIDHDQNSPLNHAEQNVSVFLYPNQPNARIAGRDLLQLFDVYGLKYGAMNMFHRYEGKDGTGILWFSVMMVGDQDIEAFDLNRLPMQSVNGLALFLSLPHPKAAQGFDSMISIAGLMAQALQASLYDENNMPLTKEQIHRMREIAVNFA</sequence>
<keyword evidence="1 9" id="KW-1003">Cell membrane</keyword>
<dbReference type="Gene3D" id="3.30.1400.10">
    <property type="entry name" value="ZipA, C-terminal FtsZ-binding domain"/>
    <property type="match status" value="1"/>
</dbReference>
<proteinExistence type="inferred from homology"/>
<dbReference type="GO" id="GO:0032153">
    <property type="term" value="C:cell division site"/>
    <property type="evidence" value="ECO:0007669"/>
    <property type="project" value="TreeGrafter"/>
</dbReference>
<evidence type="ECO:0000256" key="4">
    <source>
        <dbReference type="ARBA" id="ARBA00022692"/>
    </source>
</evidence>
<dbReference type="PANTHER" id="PTHR38685">
    <property type="entry name" value="CELL DIVISION PROTEIN ZIPA"/>
    <property type="match status" value="1"/>
</dbReference>
<evidence type="ECO:0000256" key="10">
    <source>
        <dbReference type="SAM" id="MobiDB-lite"/>
    </source>
</evidence>
<evidence type="ECO:0000256" key="7">
    <source>
        <dbReference type="ARBA" id="ARBA00023306"/>
    </source>
</evidence>
<evidence type="ECO:0000256" key="1">
    <source>
        <dbReference type="ARBA" id="ARBA00022475"/>
    </source>
</evidence>
<dbReference type="InterPro" id="IPR007449">
    <property type="entry name" value="ZipA_FtsZ-bd_C"/>
</dbReference>
<keyword evidence="7 8" id="KW-0131">Cell cycle</keyword>
<dbReference type="AlphaFoldDB" id="A0A378Q8R3"/>
<evidence type="ECO:0000313" key="13">
    <source>
        <dbReference type="Proteomes" id="UP000255193"/>
    </source>
</evidence>
<dbReference type="Pfam" id="PF04354">
    <property type="entry name" value="ZipA_C"/>
    <property type="match status" value="1"/>
</dbReference>
<feature type="region of interest" description="Disordered" evidence="10">
    <location>
        <begin position="33"/>
        <end position="65"/>
    </location>
</feature>
<dbReference type="SMART" id="SM00771">
    <property type="entry name" value="ZipA_C"/>
    <property type="match status" value="1"/>
</dbReference>
<dbReference type="PANTHER" id="PTHR38685:SF1">
    <property type="entry name" value="CELL DIVISION PROTEIN ZIPA"/>
    <property type="match status" value="1"/>
</dbReference>
<dbReference type="Proteomes" id="UP000255193">
    <property type="component" value="Unassembled WGS sequence"/>
</dbReference>
<name>A0A378Q8R3_9GAMM</name>
<dbReference type="SUPFAM" id="SSF64383">
    <property type="entry name" value="Cell-division protein ZipA, C-terminal domain"/>
    <property type="match status" value="1"/>
</dbReference>
<dbReference type="EMBL" id="UGQA01000001">
    <property type="protein sequence ID" value="STY95587.1"/>
    <property type="molecule type" value="Genomic_DNA"/>
</dbReference>
<accession>A0A378Q8R3</accession>
<evidence type="ECO:0000256" key="9">
    <source>
        <dbReference type="RuleBase" id="RU003613"/>
    </source>
</evidence>
<evidence type="ECO:0000256" key="5">
    <source>
        <dbReference type="ARBA" id="ARBA00022989"/>
    </source>
</evidence>
<evidence type="ECO:0000256" key="3">
    <source>
        <dbReference type="ARBA" id="ARBA00022618"/>
    </source>
</evidence>